<name>A0A1E3AXK7_9FIRM</name>
<proteinExistence type="predicted"/>
<evidence type="ECO:0008006" key="5">
    <source>
        <dbReference type="Google" id="ProtNLM"/>
    </source>
</evidence>
<dbReference type="PANTHER" id="PTHR36120:SF1">
    <property type="entry name" value="L-FUCOSE ISOMERASE C-TERMINAL DOMAIN-CONTAINING PROTEIN"/>
    <property type="match status" value="1"/>
</dbReference>
<protein>
    <recommendedName>
        <fullName evidence="5">L-fucose isomerase C-terminal domain-containing protein</fullName>
    </recommendedName>
</protein>
<evidence type="ECO:0000256" key="2">
    <source>
        <dbReference type="ARBA" id="ARBA00023277"/>
    </source>
</evidence>
<keyword evidence="2" id="KW-0119">Carbohydrate metabolism</keyword>
<keyword evidence="1" id="KW-0413">Isomerase</keyword>
<organism evidence="3 4">
    <name type="scientific">Eisenbergiella tayi</name>
    <dbReference type="NCBI Taxonomy" id="1432052"/>
    <lineage>
        <taxon>Bacteria</taxon>
        <taxon>Bacillati</taxon>
        <taxon>Bacillota</taxon>
        <taxon>Clostridia</taxon>
        <taxon>Lachnospirales</taxon>
        <taxon>Lachnospiraceae</taxon>
        <taxon>Eisenbergiella</taxon>
    </lineage>
</organism>
<evidence type="ECO:0000256" key="1">
    <source>
        <dbReference type="ARBA" id="ARBA00023235"/>
    </source>
</evidence>
<reference evidence="3 4" key="1">
    <citation type="submission" date="2016-07" db="EMBL/GenBank/DDBJ databases">
        <title>Characterization of isolates of Eisenbergiella tayi derived from blood cultures, using whole genome sequencing.</title>
        <authorList>
            <person name="Burdz T."/>
            <person name="Wiebe D."/>
            <person name="Huynh C."/>
            <person name="Bernard K."/>
        </authorList>
    </citation>
    <scope>NUCLEOTIDE SEQUENCE [LARGE SCALE GENOMIC DNA]</scope>
    <source>
        <strain evidence="3 4">NML 120489</strain>
    </source>
</reference>
<comment type="caution">
    <text evidence="3">The sequence shown here is derived from an EMBL/GenBank/DDBJ whole genome shotgun (WGS) entry which is preliminary data.</text>
</comment>
<dbReference type="PANTHER" id="PTHR36120">
    <property type="entry name" value="FUCOSE ISOMERASE"/>
    <property type="match status" value="1"/>
</dbReference>
<dbReference type="SUPFAM" id="SSF53743">
    <property type="entry name" value="FucI/AraA N-terminal and middle domains"/>
    <property type="match status" value="1"/>
</dbReference>
<accession>A0A1E3AXK7</accession>
<dbReference type="GO" id="GO:0016861">
    <property type="term" value="F:intramolecular oxidoreductase activity, interconverting aldoses and ketoses"/>
    <property type="evidence" value="ECO:0007669"/>
    <property type="project" value="InterPro"/>
</dbReference>
<dbReference type="AlphaFoldDB" id="A0A1E3AXK7"/>
<evidence type="ECO:0000313" key="3">
    <source>
        <dbReference type="EMBL" id="ODM12916.1"/>
    </source>
</evidence>
<dbReference type="InterPro" id="IPR009015">
    <property type="entry name" value="Fucose_isomerase_N/cen_sf"/>
</dbReference>
<dbReference type="RefSeq" id="WP_069155710.1">
    <property type="nucleotide sequence ID" value="NZ_DBFYTC010000028.1"/>
</dbReference>
<dbReference type="GO" id="GO:0005996">
    <property type="term" value="P:monosaccharide metabolic process"/>
    <property type="evidence" value="ECO:0007669"/>
    <property type="project" value="InterPro"/>
</dbReference>
<sequence>MKARLVPLQFEEMNEREQDEFREQMKLLTEMYADVAQFEEPVKVGEEMPEGADAAVFPLLIFAAYRHDEQLLSCSLPMIILTSEYGTIEMWDWEIATYLRQLGCRVFTPYSVDMAKTIMRAFAVKRKLADGAKFLMFQDTPGEGKQANIFKKFYWWEKQSTDKMEETFGCRVVYKSWKELNERASEISYEKAAEISADWEICREGVSDDSFYRAVRIYLAVKDVMEEVGDVEGVGANCLNESFCSDTTPCLAWNMLFERDHIIWACEGDTLTMLSTYIIYGSLEQPVMMTNLYPFLMGMAALAHEKIDHFPDMEEPDKYALGVHCGYFGFAPRAFCSQWTLRPKVLEIVDEHACMIDCRMKEGPVTLAKIYPGFRKISLIQAQLETYVQYPGSDCRNGALIRWQDGYRVMEELCSHHSLIVAGNVIPLLRQVAAVFDWEVVQM</sequence>
<dbReference type="GeneID" id="93299146"/>
<dbReference type="EMBL" id="MCGI01000001">
    <property type="protein sequence ID" value="ODM12916.1"/>
    <property type="molecule type" value="Genomic_DNA"/>
</dbReference>
<dbReference type="GO" id="GO:0005737">
    <property type="term" value="C:cytoplasm"/>
    <property type="evidence" value="ECO:0007669"/>
    <property type="project" value="InterPro"/>
</dbReference>
<gene>
    <name evidence="3" type="ORF">BEH84_00631</name>
</gene>
<evidence type="ECO:0000313" key="4">
    <source>
        <dbReference type="Proteomes" id="UP000095003"/>
    </source>
</evidence>
<dbReference type="Proteomes" id="UP000095003">
    <property type="component" value="Unassembled WGS sequence"/>
</dbReference>